<proteinExistence type="predicted"/>
<dbReference type="Gene3D" id="6.10.280.80">
    <property type="entry name" value="NCX, peripheral helical region"/>
    <property type="match status" value="1"/>
</dbReference>
<dbReference type="PANTHER" id="PTHR10846:SF8">
    <property type="entry name" value="INNER MEMBRANE PROTEIN YRBG"/>
    <property type="match status" value="1"/>
</dbReference>
<dbReference type="GO" id="GO:0005262">
    <property type="term" value="F:calcium channel activity"/>
    <property type="evidence" value="ECO:0007669"/>
    <property type="project" value="TreeGrafter"/>
</dbReference>
<evidence type="ECO:0000256" key="5">
    <source>
        <dbReference type="SAM" id="Phobius"/>
    </source>
</evidence>
<sequence>MTTWGWSVMALLAGFVGLIWSADRFVEGSAALARRLGVSKLVIGLTIVAFGTSAPEIMVSLSASLREAGELAVGNALGSNLANMGLVLAITALLVALPIQHHLLTRELPALLIITLLAGYTLYDGQLTRPEGVLLVAALTITLGALALTRRAHPEEVDDEIPNYTGMAATLWFLIGLIALVISAELLVWGAQNLALAAGVSPLVVGLTVIAVGTSLPELAASVGSALKGHQDMALGNIIGSNLFNLLAVMALPGLIQEPVMDRQVFHRDYLAMAAMTFTLAIAIGVDYRLRRNAHTGSGEARGHLGRLIALVLLAAYIGYYVWLFNTL</sequence>
<dbReference type="PANTHER" id="PTHR10846">
    <property type="entry name" value="SODIUM/POTASSIUM/CALCIUM EXCHANGER"/>
    <property type="match status" value="1"/>
</dbReference>
<name>A0A3N1NYQ9_9GAMM</name>
<dbReference type="AlphaFoldDB" id="A0A3N1NYQ9"/>
<feature type="transmembrane region" description="Helical" evidence="5">
    <location>
        <begin position="38"/>
        <end position="61"/>
    </location>
</feature>
<dbReference type="EMBL" id="RJUK01000001">
    <property type="protein sequence ID" value="ROQ19540.1"/>
    <property type="molecule type" value="Genomic_DNA"/>
</dbReference>
<evidence type="ECO:0000256" key="4">
    <source>
        <dbReference type="ARBA" id="ARBA00023136"/>
    </source>
</evidence>
<keyword evidence="2 5" id="KW-0812">Transmembrane</keyword>
<gene>
    <name evidence="7" type="ORF">EDC38_0124</name>
</gene>
<evidence type="ECO:0000256" key="1">
    <source>
        <dbReference type="ARBA" id="ARBA00004141"/>
    </source>
</evidence>
<feature type="transmembrane region" description="Helical" evidence="5">
    <location>
        <begin position="161"/>
        <end position="182"/>
    </location>
</feature>
<dbReference type="GO" id="GO:0008273">
    <property type="term" value="F:calcium, potassium:sodium antiporter activity"/>
    <property type="evidence" value="ECO:0007669"/>
    <property type="project" value="TreeGrafter"/>
</dbReference>
<feature type="transmembrane region" description="Helical" evidence="5">
    <location>
        <begin position="132"/>
        <end position="149"/>
    </location>
</feature>
<feature type="transmembrane region" description="Helical" evidence="5">
    <location>
        <begin position="270"/>
        <end position="288"/>
    </location>
</feature>
<feature type="transmembrane region" description="Helical" evidence="5">
    <location>
        <begin position="308"/>
        <end position="325"/>
    </location>
</feature>
<feature type="transmembrane region" description="Helical" evidence="5">
    <location>
        <begin position="81"/>
        <end position="99"/>
    </location>
</feature>
<dbReference type="InterPro" id="IPR004481">
    <property type="entry name" value="K/Na/Ca-exchanger"/>
</dbReference>
<evidence type="ECO:0000313" key="7">
    <source>
        <dbReference type="EMBL" id="ROQ19540.1"/>
    </source>
</evidence>
<keyword evidence="8" id="KW-1185">Reference proteome</keyword>
<feature type="domain" description="Sodium/calcium exchanger membrane region" evidence="6">
    <location>
        <begin position="169"/>
        <end position="325"/>
    </location>
</feature>
<dbReference type="GO" id="GO:0006874">
    <property type="term" value="P:intracellular calcium ion homeostasis"/>
    <property type="evidence" value="ECO:0007669"/>
    <property type="project" value="TreeGrafter"/>
</dbReference>
<dbReference type="GO" id="GO:0005886">
    <property type="term" value="C:plasma membrane"/>
    <property type="evidence" value="ECO:0007669"/>
    <property type="project" value="TreeGrafter"/>
</dbReference>
<reference evidence="7 8" key="1">
    <citation type="submission" date="2018-11" db="EMBL/GenBank/DDBJ databases">
        <title>Genomic Encyclopedia of Type Strains, Phase IV (KMG-IV): sequencing the most valuable type-strain genomes for metagenomic binning, comparative biology and taxonomic classification.</title>
        <authorList>
            <person name="Goeker M."/>
        </authorList>
    </citation>
    <scope>NUCLEOTIDE SEQUENCE [LARGE SCALE GENOMIC DNA]</scope>
    <source>
        <strain evidence="7 8">DSM 16974</strain>
    </source>
</reference>
<dbReference type="Proteomes" id="UP000273643">
    <property type="component" value="Unassembled WGS sequence"/>
</dbReference>
<comment type="subcellular location">
    <subcellularLocation>
        <location evidence="1">Membrane</location>
        <topology evidence="1">Multi-pass membrane protein</topology>
    </subcellularLocation>
</comment>
<dbReference type="NCBIfam" id="TIGR00367">
    <property type="entry name" value="calcium/sodium antiporter"/>
    <property type="match status" value="1"/>
</dbReference>
<dbReference type="Pfam" id="PF01699">
    <property type="entry name" value="Na_Ca_ex"/>
    <property type="match status" value="2"/>
</dbReference>
<evidence type="ECO:0000259" key="6">
    <source>
        <dbReference type="Pfam" id="PF01699"/>
    </source>
</evidence>
<evidence type="ECO:0000313" key="8">
    <source>
        <dbReference type="Proteomes" id="UP000273643"/>
    </source>
</evidence>
<dbReference type="RefSeq" id="WP_123636888.1">
    <property type="nucleotide sequence ID" value="NZ_RJUK01000001.1"/>
</dbReference>
<organism evidence="7 8">
    <name type="scientific">Marinimicrobium koreense</name>
    <dbReference type="NCBI Taxonomy" id="306545"/>
    <lineage>
        <taxon>Bacteria</taxon>
        <taxon>Pseudomonadati</taxon>
        <taxon>Pseudomonadota</taxon>
        <taxon>Gammaproteobacteria</taxon>
        <taxon>Cellvibrionales</taxon>
        <taxon>Cellvibrionaceae</taxon>
        <taxon>Marinimicrobium</taxon>
    </lineage>
</organism>
<feature type="transmembrane region" description="Helical" evidence="5">
    <location>
        <begin position="234"/>
        <end position="255"/>
    </location>
</feature>
<dbReference type="InterPro" id="IPR004837">
    <property type="entry name" value="NaCa_Exmemb"/>
</dbReference>
<keyword evidence="4 5" id="KW-0472">Membrane</keyword>
<dbReference type="OrthoDB" id="9794225at2"/>
<dbReference type="InterPro" id="IPR044880">
    <property type="entry name" value="NCX_ion-bd_dom_sf"/>
</dbReference>
<evidence type="ECO:0000256" key="2">
    <source>
        <dbReference type="ARBA" id="ARBA00022692"/>
    </source>
</evidence>
<dbReference type="Gene3D" id="1.20.1420.30">
    <property type="entry name" value="NCX, central ion-binding region"/>
    <property type="match status" value="1"/>
</dbReference>
<keyword evidence="3 5" id="KW-1133">Transmembrane helix</keyword>
<feature type="transmembrane region" description="Helical" evidence="5">
    <location>
        <begin position="6"/>
        <end position="26"/>
    </location>
</feature>
<comment type="caution">
    <text evidence="7">The sequence shown here is derived from an EMBL/GenBank/DDBJ whole genome shotgun (WGS) entry which is preliminary data.</text>
</comment>
<accession>A0A3N1NYQ9</accession>
<feature type="domain" description="Sodium/calcium exchanger membrane region" evidence="6">
    <location>
        <begin position="7"/>
        <end position="139"/>
    </location>
</feature>
<protein>
    <submittedName>
        <fullName evidence="7">Cation:H+ antiporter</fullName>
    </submittedName>
</protein>
<evidence type="ECO:0000256" key="3">
    <source>
        <dbReference type="ARBA" id="ARBA00022989"/>
    </source>
</evidence>